<dbReference type="EMBL" id="NAAC01000001">
    <property type="protein sequence ID" value="RDJ16948.1"/>
    <property type="molecule type" value="Genomic_DNA"/>
</dbReference>
<keyword evidence="1" id="KW-0812">Transmembrane</keyword>
<keyword evidence="1" id="KW-1133">Transmembrane helix</keyword>
<organism evidence="2 3">
    <name type="scientific">Rhizobium grahamii</name>
    <dbReference type="NCBI Taxonomy" id="1120045"/>
    <lineage>
        <taxon>Bacteria</taxon>
        <taxon>Pseudomonadati</taxon>
        <taxon>Pseudomonadota</taxon>
        <taxon>Alphaproteobacteria</taxon>
        <taxon>Hyphomicrobiales</taxon>
        <taxon>Rhizobiaceae</taxon>
        <taxon>Rhizobium/Agrobacterium group</taxon>
        <taxon>Rhizobium</taxon>
    </lineage>
</organism>
<reference evidence="2 3" key="1">
    <citation type="submission" date="2017-03" db="EMBL/GenBank/DDBJ databases">
        <title>Genome analysis of Rhizobial strains effectives or ineffectives for nitrogen fixation isolated from bean seeds.</title>
        <authorList>
            <person name="Peralta H."/>
            <person name="Aguilar-Vera A."/>
            <person name="Mora Y."/>
            <person name="Vargas-Lagunas C."/>
            <person name="Girard L."/>
            <person name="Mora J."/>
        </authorList>
    </citation>
    <scope>NUCLEOTIDE SEQUENCE [LARGE SCALE GENOMIC DNA]</scope>
    <source>
        <strain evidence="2 3">CCGM3</strain>
    </source>
</reference>
<accession>A0A370KWX2</accession>
<evidence type="ECO:0000313" key="3">
    <source>
        <dbReference type="Proteomes" id="UP000254939"/>
    </source>
</evidence>
<dbReference type="OrthoDB" id="8404505at2"/>
<dbReference type="RefSeq" id="WP_114710582.1">
    <property type="nucleotide sequence ID" value="NZ_KZ857258.1"/>
</dbReference>
<sequence length="226" mass="24366">MLELFGALVGDYMAAASIPLAATGPAAGALTLRVLLEKRTRTARDILLAEIRQGRSLIEFHDADEAAAITYRYMRAAEEGAARLNLRLLAGVIVGSAEGPGLYADDFLRWADILAGLKREEVITLGVIQRLAEQPPVVSADIAPSLQFWLNCSEVLQREYGLESHAATATAHALLRTGLVQLVSGSMEIVVVPAPTHELSNLSALLLIEGIITRENSARFEEPAER</sequence>
<feature type="transmembrane region" description="Helical" evidence="1">
    <location>
        <begin position="12"/>
        <end position="36"/>
    </location>
</feature>
<proteinExistence type="predicted"/>
<name>A0A370KWX2_9HYPH</name>
<dbReference type="AlphaFoldDB" id="A0A370KWX2"/>
<evidence type="ECO:0000313" key="2">
    <source>
        <dbReference type="EMBL" id="RDJ16948.1"/>
    </source>
</evidence>
<dbReference type="Proteomes" id="UP000254939">
    <property type="component" value="Unassembled WGS sequence"/>
</dbReference>
<evidence type="ECO:0000256" key="1">
    <source>
        <dbReference type="SAM" id="Phobius"/>
    </source>
</evidence>
<protein>
    <submittedName>
        <fullName evidence="2">Uncharacterized protein</fullName>
    </submittedName>
</protein>
<gene>
    <name evidence="2" type="ORF">B5K06_00765</name>
</gene>
<keyword evidence="1" id="KW-0472">Membrane</keyword>
<comment type="caution">
    <text evidence="2">The sequence shown here is derived from an EMBL/GenBank/DDBJ whole genome shotgun (WGS) entry which is preliminary data.</text>
</comment>